<evidence type="ECO:0000256" key="2">
    <source>
        <dbReference type="ARBA" id="ARBA00004760"/>
    </source>
</evidence>
<dbReference type="eggNOG" id="KOG1210">
    <property type="taxonomic scope" value="Eukaryota"/>
</dbReference>
<keyword evidence="7" id="KW-0521">NADP</keyword>
<protein>
    <recommendedName>
        <fullName evidence="11">3-dehydrosphinganine reductase</fullName>
        <ecNumber evidence="11">1.1.1.102</ecNumber>
    </recommendedName>
</protein>
<comment type="pathway">
    <text evidence="2">Lipid metabolism; sphingolipid metabolism.</text>
</comment>
<keyword evidence="6" id="KW-0256">Endoplasmic reticulum</keyword>
<evidence type="ECO:0000256" key="6">
    <source>
        <dbReference type="ARBA" id="ARBA00022824"/>
    </source>
</evidence>
<dbReference type="HOGENOM" id="CLU_010194_3_2_1"/>
<name>H2YIA8_CIOSA</name>
<keyword evidence="5" id="KW-0547">Nucleotide-binding</keyword>
<proteinExistence type="inferred from homology"/>
<sequence length="331" mass="35657">IMLFLLLIPVVVVVLVVIVSPRPSKLKLAGAHVMITGGSSGIGLEIAKECARQGGFVTLVARNAEKLAQAKAEVEPHLKNGGEHQCVMILPMDVSESYDKVERGIRKVEEKLGPVDVLVNCAGVSHAQVFEDTPAEKFEWLMKINLLGSIYCSKAVVGGMKLRKKGRIAFVSSQAGQTGVFGYTGYAATKYALRGLAETLQMEIKPFNMAVTISFPPDTDTPGFHSEDNTKPEETRLISETAGLFSADVVARSLVRDIVKGEFLHTVGLDGFILGNLTVGMAPCNSIVSALLQVLLMSPLRIVALAYLKSFDIIVAKCARKNVDKMGKKLS</sequence>
<keyword evidence="10" id="KW-0443">Lipid metabolism</keyword>
<evidence type="ECO:0000256" key="15">
    <source>
        <dbReference type="SAM" id="SignalP"/>
    </source>
</evidence>
<dbReference type="FunCoup" id="H2YIA8">
    <property type="interactions" value="68"/>
</dbReference>
<dbReference type="AlphaFoldDB" id="H2YIA8"/>
<dbReference type="PRINTS" id="PR00081">
    <property type="entry name" value="GDHRDH"/>
</dbReference>
<comment type="catalytic activity">
    <reaction evidence="13">
        <text>sphinganine + NADP(+) = 3-oxosphinganine + NADPH + H(+)</text>
        <dbReference type="Rhea" id="RHEA:22640"/>
        <dbReference type="ChEBI" id="CHEBI:15378"/>
        <dbReference type="ChEBI" id="CHEBI:57783"/>
        <dbReference type="ChEBI" id="CHEBI:57817"/>
        <dbReference type="ChEBI" id="CHEBI:58299"/>
        <dbReference type="ChEBI" id="CHEBI:58349"/>
        <dbReference type="EC" id="1.1.1.102"/>
    </reaction>
    <physiologicalReaction direction="right-to-left" evidence="13">
        <dbReference type="Rhea" id="RHEA:22642"/>
    </physiologicalReaction>
</comment>
<dbReference type="EC" id="1.1.1.102" evidence="11"/>
<reference evidence="16" key="3">
    <citation type="submission" date="2025-09" db="UniProtKB">
        <authorList>
            <consortium name="Ensembl"/>
        </authorList>
    </citation>
    <scope>IDENTIFICATION</scope>
</reference>
<comment type="similarity">
    <text evidence="4 14">Belongs to the short-chain dehydrogenases/reductases (SDR) family.</text>
</comment>
<organism evidence="16 17">
    <name type="scientific">Ciona savignyi</name>
    <name type="common">Pacific transparent sea squirt</name>
    <dbReference type="NCBI Taxonomy" id="51511"/>
    <lineage>
        <taxon>Eukaryota</taxon>
        <taxon>Metazoa</taxon>
        <taxon>Chordata</taxon>
        <taxon>Tunicata</taxon>
        <taxon>Ascidiacea</taxon>
        <taxon>Phlebobranchia</taxon>
        <taxon>Cionidae</taxon>
        <taxon>Ciona</taxon>
    </lineage>
</organism>
<dbReference type="FunFam" id="3.40.50.720:FF:000165">
    <property type="entry name" value="3-ketodihydrosphingosine reductase"/>
    <property type="match status" value="1"/>
</dbReference>
<evidence type="ECO:0000256" key="9">
    <source>
        <dbReference type="ARBA" id="ARBA00023002"/>
    </source>
</evidence>
<dbReference type="Gene3D" id="3.40.50.720">
    <property type="entry name" value="NAD(P)-binding Rossmann-like Domain"/>
    <property type="match status" value="1"/>
</dbReference>
<evidence type="ECO:0000256" key="11">
    <source>
        <dbReference type="ARBA" id="ARBA00026112"/>
    </source>
</evidence>
<evidence type="ECO:0000256" key="12">
    <source>
        <dbReference type="ARBA" id="ARBA00044737"/>
    </source>
</evidence>
<dbReference type="GO" id="GO:0030148">
    <property type="term" value="P:sphingolipid biosynthetic process"/>
    <property type="evidence" value="ECO:0007669"/>
    <property type="project" value="InterPro"/>
</dbReference>
<evidence type="ECO:0000256" key="4">
    <source>
        <dbReference type="ARBA" id="ARBA00006484"/>
    </source>
</evidence>
<dbReference type="InParanoid" id="H2YIA8"/>
<dbReference type="GO" id="GO:0047560">
    <property type="term" value="F:3-dehydrosphinganine reductase activity"/>
    <property type="evidence" value="ECO:0007669"/>
    <property type="project" value="UniProtKB-EC"/>
</dbReference>
<keyword evidence="8" id="KW-0746">Sphingolipid metabolism</keyword>
<reference evidence="17" key="1">
    <citation type="submission" date="2003-08" db="EMBL/GenBank/DDBJ databases">
        <authorList>
            <person name="Birren B."/>
            <person name="Nusbaum C."/>
            <person name="Abebe A."/>
            <person name="Abouelleil A."/>
            <person name="Adekoya E."/>
            <person name="Ait-zahra M."/>
            <person name="Allen N."/>
            <person name="Allen T."/>
            <person name="An P."/>
            <person name="Anderson M."/>
            <person name="Anderson S."/>
            <person name="Arachchi H."/>
            <person name="Armbruster J."/>
            <person name="Bachantsang P."/>
            <person name="Baldwin J."/>
            <person name="Barry A."/>
            <person name="Bayul T."/>
            <person name="Blitshsteyn B."/>
            <person name="Bloom T."/>
            <person name="Blye J."/>
            <person name="Boguslavskiy L."/>
            <person name="Borowsky M."/>
            <person name="Boukhgalter B."/>
            <person name="Brunache A."/>
            <person name="Butler J."/>
            <person name="Calixte N."/>
            <person name="Calvo S."/>
            <person name="Camarata J."/>
            <person name="Campo K."/>
            <person name="Chang J."/>
            <person name="Cheshatsang Y."/>
            <person name="Citroen M."/>
            <person name="Collymore A."/>
            <person name="Considine T."/>
            <person name="Cook A."/>
            <person name="Cooke P."/>
            <person name="Corum B."/>
            <person name="Cuomo C."/>
            <person name="David R."/>
            <person name="Dawoe T."/>
            <person name="Degray S."/>
            <person name="Dodge S."/>
            <person name="Dooley K."/>
            <person name="Dorje P."/>
            <person name="Dorjee K."/>
            <person name="Dorris L."/>
            <person name="Duffey N."/>
            <person name="Dupes A."/>
            <person name="Elkins T."/>
            <person name="Engels R."/>
            <person name="Erickson J."/>
            <person name="Farina A."/>
            <person name="Faro S."/>
            <person name="Ferreira P."/>
            <person name="Fischer H."/>
            <person name="Fitzgerald M."/>
            <person name="Foley K."/>
            <person name="Gage D."/>
            <person name="Galagan J."/>
            <person name="Gearin G."/>
            <person name="Gnerre S."/>
            <person name="Gnirke A."/>
            <person name="Goyette A."/>
            <person name="Graham J."/>
            <person name="Grandbois E."/>
            <person name="Gyaltsen K."/>
            <person name="Hafez N."/>
            <person name="Hagopian D."/>
            <person name="Hagos B."/>
            <person name="Hall J."/>
            <person name="Hatcher B."/>
            <person name="Heller A."/>
            <person name="Higgins H."/>
            <person name="Honan T."/>
            <person name="Horn A."/>
            <person name="Houde N."/>
            <person name="Hughes L."/>
            <person name="Hulme W."/>
            <person name="Husby E."/>
            <person name="Iliev I."/>
            <person name="Jaffe D."/>
            <person name="Jones C."/>
            <person name="Kamal M."/>
            <person name="Kamat A."/>
            <person name="Kamvysselis M."/>
            <person name="Karlsson E."/>
            <person name="Kells C."/>
            <person name="Kieu A."/>
            <person name="Kisner P."/>
            <person name="Kodira C."/>
            <person name="Kulbokas E."/>
            <person name="Labutti K."/>
            <person name="Lama D."/>
            <person name="Landers T."/>
            <person name="Leger J."/>
            <person name="Levine S."/>
            <person name="Lewis D."/>
            <person name="Lewis T."/>
            <person name="Lindblad-toh K."/>
            <person name="Liu X."/>
            <person name="Lokyitsang T."/>
            <person name="Lokyitsang Y."/>
            <person name="Lucien O."/>
            <person name="Lui A."/>
            <person name="Ma L.J."/>
            <person name="Mabbitt R."/>
            <person name="Macdonald J."/>
            <person name="Maclean C."/>
            <person name="Major J."/>
            <person name="Manning J."/>
            <person name="Marabella R."/>
            <person name="Maru K."/>
            <person name="Matthews C."/>
            <person name="Mauceli E."/>
            <person name="Mccarthy M."/>
            <person name="Mcdonough S."/>
            <person name="Mcghee T."/>
            <person name="Meldrim J."/>
            <person name="Meneus L."/>
            <person name="Mesirov J."/>
            <person name="Mihalev A."/>
            <person name="Mihova T."/>
            <person name="Mikkelsen T."/>
            <person name="Mlenga V."/>
            <person name="Moru K."/>
            <person name="Mozes J."/>
            <person name="Mulrain L."/>
            <person name="Munson G."/>
            <person name="Naylor J."/>
            <person name="Newes C."/>
            <person name="Nguyen C."/>
            <person name="Nguyen N."/>
            <person name="Nguyen T."/>
            <person name="Nicol R."/>
            <person name="Nielsen C."/>
            <person name="Nizzari M."/>
            <person name="Norbu C."/>
            <person name="Norbu N."/>
            <person name="O'donnell P."/>
            <person name="Okoawo O."/>
            <person name="O'leary S."/>
            <person name="Omotosho B."/>
            <person name="O'neill K."/>
            <person name="Osman S."/>
            <person name="Parker S."/>
            <person name="Perrin D."/>
            <person name="Phunkhang P."/>
            <person name="Piqani B."/>
            <person name="Purcell S."/>
            <person name="Rachupka T."/>
            <person name="Ramasamy U."/>
            <person name="Rameau R."/>
            <person name="Ray V."/>
            <person name="Raymond C."/>
            <person name="Retta R."/>
            <person name="Richardson S."/>
            <person name="Rise C."/>
            <person name="Rodriguez J."/>
            <person name="Rogers J."/>
            <person name="Rogov P."/>
            <person name="Rutman M."/>
            <person name="Schupbach R."/>
            <person name="Seaman C."/>
            <person name="Settipalli S."/>
            <person name="Sharpe T."/>
            <person name="Sheridan J."/>
            <person name="Sherpa N."/>
            <person name="Shi J."/>
            <person name="Smirnov S."/>
            <person name="Smith C."/>
            <person name="Sougnez C."/>
            <person name="Spencer B."/>
            <person name="Stalker J."/>
            <person name="Stange-thomann N."/>
            <person name="Stavropoulos S."/>
            <person name="Stetson K."/>
            <person name="Stone C."/>
            <person name="Stone S."/>
            <person name="Stubbs M."/>
            <person name="Talamas J."/>
            <person name="Tchuinga P."/>
            <person name="Tenzing P."/>
            <person name="Tesfaye S."/>
            <person name="Theodore J."/>
            <person name="Thoulutsang Y."/>
            <person name="Topham K."/>
            <person name="Towey S."/>
            <person name="Tsamla T."/>
            <person name="Tsomo N."/>
            <person name="Vallee D."/>
            <person name="Vassiliev H."/>
            <person name="Venkataraman V."/>
            <person name="Vinson J."/>
            <person name="Vo A."/>
            <person name="Wade C."/>
            <person name="Wang S."/>
            <person name="Wangchuk T."/>
            <person name="Wangdi T."/>
            <person name="Whittaker C."/>
            <person name="Wilkinson J."/>
            <person name="Wu Y."/>
            <person name="Wyman D."/>
            <person name="Yadav S."/>
            <person name="Yang S."/>
            <person name="Yang X."/>
            <person name="Yeager S."/>
            <person name="Yee E."/>
            <person name="Young G."/>
            <person name="Zainoun J."/>
            <person name="Zembeck L."/>
            <person name="Zimmer A."/>
            <person name="Zody M."/>
            <person name="Lander E."/>
        </authorList>
    </citation>
    <scope>NUCLEOTIDE SEQUENCE [LARGE SCALE GENOMIC DNA]</scope>
</reference>
<dbReference type="GO" id="GO:0005789">
    <property type="term" value="C:endoplasmic reticulum membrane"/>
    <property type="evidence" value="ECO:0007669"/>
    <property type="project" value="TreeGrafter"/>
</dbReference>
<dbReference type="Ensembl" id="ENSCSAVT00000005128.1">
    <property type="protein sequence ID" value="ENSCSAVP00000005057.1"/>
    <property type="gene ID" value="ENSCSAVG00000003016.1"/>
</dbReference>
<comment type="subcellular location">
    <subcellularLocation>
        <location evidence="1">Endoplasmic reticulum</location>
    </subcellularLocation>
</comment>
<dbReference type="GeneTree" id="ENSGT00940000156961"/>
<evidence type="ECO:0000313" key="16">
    <source>
        <dbReference type="Ensembl" id="ENSCSAVP00000005057.1"/>
    </source>
</evidence>
<dbReference type="OMA" id="ICGVFEE"/>
<dbReference type="PROSITE" id="PS00061">
    <property type="entry name" value="ADH_SHORT"/>
    <property type="match status" value="1"/>
</dbReference>
<keyword evidence="17" id="KW-1185">Reference proteome</keyword>
<evidence type="ECO:0000256" key="3">
    <source>
        <dbReference type="ARBA" id="ARBA00004991"/>
    </source>
</evidence>
<evidence type="ECO:0000256" key="14">
    <source>
        <dbReference type="RuleBase" id="RU000363"/>
    </source>
</evidence>
<dbReference type="CDD" id="cd08939">
    <property type="entry name" value="KDSR-like_SDR_c"/>
    <property type="match status" value="1"/>
</dbReference>
<evidence type="ECO:0000256" key="8">
    <source>
        <dbReference type="ARBA" id="ARBA00022919"/>
    </source>
</evidence>
<evidence type="ECO:0000256" key="1">
    <source>
        <dbReference type="ARBA" id="ARBA00004240"/>
    </source>
</evidence>
<dbReference type="STRING" id="51511.ENSCSAVP00000005057"/>
<dbReference type="Pfam" id="PF00106">
    <property type="entry name" value="adh_short"/>
    <property type="match status" value="1"/>
</dbReference>
<dbReference type="InterPro" id="IPR036291">
    <property type="entry name" value="NAD(P)-bd_dom_sf"/>
</dbReference>
<dbReference type="PANTHER" id="PTHR43550:SF3">
    <property type="entry name" value="3-KETODIHYDROSPHINGOSINE REDUCTASE"/>
    <property type="match status" value="1"/>
</dbReference>
<evidence type="ECO:0000313" key="17">
    <source>
        <dbReference type="Proteomes" id="UP000007875"/>
    </source>
</evidence>
<feature type="chain" id="PRO_5003578362" description="3-dehydrosphinganine reductase" evidence="15">
    <location>
        <begin position="22"/>
        <end position="331"/>
    </location>
</feature>
<evidence type="ECO:0000256" key="7">
    <source>
        <dbReference type="ARBA" id="ARBA00022857"/>
    </source>
</evidence>
<reference evidence="16" key="2">
    <citation type="submission" date="2025-08" db="UniProtKB">
        <authorList>
            <consortium name="Ensembl"/>
        </authorList>
    </citation>
    <scope>IDENTIFICATION</scope>
</reference>
<keyword evidence="9" id="KW-0560">Oxidoreductase</keyword>
<evidence type="ECO:0000256" key="10">
    <source>
        <dbReference type="ARBA" id="ARBA00023098"/>
    </source>
</evidence>
<evidence type="ECO:0000256" key="13">
    <source>
        <dbReference type="ARBA" id="ARBA00048930"/>
    </source>
</evidence>
<dbReference type="PANTHER" id="PTHR43550">
    <property type="entry name" value="3-KETODIHYDROSPHINGOSINE REDUCTASE"/>
    <property type="match status" value="1"/>
</dbReference>
<comment type="function">
    <text evidence="12">Catalyzes the reduction of 3'-oxosphinganine (3-ketodihydrosphingosine/KDS) to sphinganine (dihydrosphingosine/DHS), the second step of de novo sphingolipid biosynthesis.</text>
</comment>
<feature type="signal peptide" evidence="15">
    <location>
        <begin position="1"/>
        <end position="21"/>
    </location>
</feature>
<dbReference type="Proteomes" id="UP000007875">
    <property type="component" value="Unassembled WGS sequence"/>
</dbReference>
<dbReference type="GO" id="GO:0000166">
    <property type="term" value="F:nucleotide binding"/>
    <property type="evidence" value="ECO:0007669"/>
    <property type="project" value="UniProtKB-KW"/>
</dbReference>
<accession>H2YIA8</accession>
<dbReference type="PRINTS" id="PR00080">
    <property type="entry name" value="SDRFAMILY"/>
</dbReference>
<comment type="pathway">
    <text evidence="3">Sphingolipid metabolism.</text>
</comment>
<dbReference type="InterPro" id="IPR020904">
    <property type="entry name" value="Sc_DH/Rdtase_CS"/>
</dbReference>
<dbReference type="GO" id="GO:0006666">
    <property type="term" value="P:3-keto-sphinganine metabolic process"/>
    <property type="evidence" value="ECO:0007669"/>
    <property type="project" value="InterPro"/>
</dbReference>
<dbReference type="InterPro" id="IPR002347">
    <property type="entry name" value="SDR_fam"/>
</dbReference>
<evidence type="ECO:0000256" key="5">
    <source>
        <dbReference type="ARBA" id="ARBA00022741"/>
    </source>
</evidence>
<dbReference type="InterPro" id="IPR045022">
    <property type="entry name" value="KDSR-like"/>
</dbReference>
<dbReference type="SUPFAM" id="SSF51735">
    <property type="entry name" value="NAD(P)-binding Rossmann-fold domains"/>
    <property type="match status" value="1"/>
</dbReference>
<keyword evidence="15" id="KW-0732">Signal</keyword>